<feature type="transmembrane region" description="Helical" evidence="1">
    <location>
        <begin position="6"/>
        <end position="28"/>
    </location>
</feature>
<dbReference type="AlphaFoldDB" id="A0A0S4JVG6"/>
<protein>
    <submittedName>
        <fullName evidence="2">Membrane-associated protein, putative</fullName>
    </submittedName>
</protein>
<evidence type="ECO:0000313" key="3">
    <source>
        <dbReference type="Proteomes" id="UP000051952"/>
    </source>
</evidence>
<feature type="transmembrane region" description="Helical" evidence="1">
    <location>
        <begin position="181"/>
        <end position="203"/>
    </location>
</feature>
<reference evidence="3" key="1">
    <citation type="submission" date="2015-09" db="EMBL/GenBank/DDBJ databases">
        <authorList>
            <consortium name="Pathogen Informatics"/>
        </authorList>
    </citation>
    <scope>NUCLEOTIDE SEQUENCE [LARGE SCALE GENOMIC DNA]</scope>
    <source>
        <strain evidence="3">Lake Konstanz</strain>
    </source>
</reference>
<dbReference type="Proteomes" id="UP000051952">
    <property type="component" value="Unassembled WGS sequence"/>
</dbReference>
<keyword evidence="3" id="KW-1185">Reference proteome</keyword>
<accession>A0A0S4JVG6</accession>
<organism evidence="2 3">
    <name type="scientific">Bodo saltans</name>
    <name type="common">Flagellated protozoan</name>
    <dbReference type="NCBI Taxonomy" id="75058"/>
    <lineage>
        <taxon>Eukaryota</taxon>
        <taxon>Discoba</taxon>
        <taxon>Euglenozoa</taxon>
        <taxon>Kinetoplastea</taxon>
        <taxon>Metakinetoplastina</taxon>
        <taxon>Eubodonida</taxon>
        <taxon>Bodonidae</taxon>
        <taxon>Bodo</taxon>
    </lineage>
</organism>
<keyword evidence="1" id="KW-1133">Transmembrane helix</keyword>
<proteinExistence type="predicted"/>
<name>A0A0S4JVG6_BODSA</name>
<evidence type="ECO:0000313" key="2">
    <source>
        <dbReference type="EMBL" id="CUG93393.1"/>
    </source>
</evidence>
<evidence type="ECO:0000256" key="1">
    <source>
        <dbReference type="SAM" id="Phobius"/>
    </source>
</evidence>
<gene>
    <name evidence="2" type="ORF">BSAL_42655</name>
</gene>
<keyword evidence="1" id="KW-0472">Membrane</keyword>
<sequence>MEGWRLAVLLVIIIVFLIVLGIYALVLYMHKRGMISWGSRGPTVVGAGASDTVLYFRDAMTQTLHSLDLKLIKNAADFRFQAASLCGRSDPIGVALSRVDEGNVLVELDLEQFLASPYRGDAVRRSALEPFVLSHHLHAHVPRTPQQSVMHSVMQSPSRQIEASAMTLSPRKRRTITPRPYIFPSVPLITTNTFIILSASAFLDPNTGEPLVLTDGECTGLEWAFIRGESSVDLGDGVSASLNVKYSEAAINVGSSLSNRAVPTTRRVQRHIFRRIMYAIDTGGNSSDASLPWTEYAQPFRLPLGRWCVRVQASTDDQRTTESIARVFTVEATAS</sequence>
<keyword evidence="1" id="KW-0812">Transmembrane</keyword>
<dbReference type="VEuPathDB" id="TriTrypDB:BSAL_42655"/>
<dbReference type="EMBL" id="CYKH01002151">
    <property type="protein sequence ID" value="CUG93393.1"/>
    <property type="molecule type" value="Genomic_DNA"/>
</dbReference>